<dbReference type="InterPro" id="IPR057670">
    <property type="entry name" value="SH3_retrovirus"/>
</dbReference>
<dbReference type="InterPro" id="IPR012337">
    <property type="entry name" value="RNaseH-like_sf"/>
</dbReference>
<dbReference type="AlphaFoldDB" id="A0A6A3GWL4"/>
<dbReference type="PROSITE" id="PS50994">
    <property type="entry name" value="INTEGRASE"/>
    <property type="match status" value="1"/>
</dbReference>
<comment type="caution">
    <text evidence="3">The sequence shown here is derived from an EMBL/GenBank/DDBJ whole genome shotgun (WGS) entry which is preliminary data.</text>
</comment>
<dbReference type="EMBL" id="QXFV01006451">
    <property type="protein sequence ID" value="KAE8961409.1"/>
    <property type="molecule type" value="Genomic_DNA"/>
</dbReference>
<feature type="non-terminal residue" evidence="3">
    <location>
        <position position="236"/>
    </location>
</feature>
<name>A0A6A3GWL4_9STRA</name>
<gene>
    <name evidence="3" type="ORF">PR001_g30051</name>
</gene>
<sequence length="236" mass="26981">MKRYVIWADRQNPDSRVREINTDGGGEFWNDEIDDWYKLHGIEHARKPKSTSHLNLCERSHQTITGMQKTMMTDSGFPISFWVDAVQTAVYIKNRVFTRAIGKTPYEAMWGRQPDLHHIRRFGCLAYAHNKVGPSRKKFAPNSKVGFVLGYQEGRLGCKLYYPDTRAVGYALDARYNEDIVYKDRHAEGTAAAVAELSYVNPDIEPTTINFDRPDQAESETTERSERLEGSIENAG</sequence>
<evidence type="ECO:0000313" key="3">
    <source>
        <dbReference type="EMBL" id="KAE8961409.1"/>
    </source>
</evidence>
<evidence type="ECO:0000256" key="1">
    <source>
        <dbReference type="SAM" id="MobiDB-lite"/>
    </source>
</evidence>
<dbReference type="PANTHER" id="PTHR42648">
    <property type="entry name" value="TRANSPOSASE, PUTATIVE-RELATED"/>
    <property type="match status" value="1"/>
</dbReference>
<dbReference type="GO" id="GO:0015074">
    <property type="term" value="P:DNA integration"/>
    <property type="evidence" value="ECO:0007669"/>
    <property type="project" value="InterPro"/>
</dbReference>
<dbReference type="InterPro" id="IPR036397">
    <property type="entry name" value="RNaseH_sf"/>
</dbReference>
<dbReference type="SUPFAM" id="SSF53098">
    <property type="entry name" value="Ribonuclease H-like"/>
    <property type="match status" value="1"/>
</dbReference>
<protein>
    <recommendedName>
        <fullName evidence="2">Integrase catalytic domain-containing protein</fullName>
    </recommendedName>
</protein>
<dbReference type="InterPro" id="IPR001584">
    <property type="entry name" value="Integrase_cat-core"/>
</dbReference>
<evidence type="ECO:0000313" key="4">
    <source>
        <dbReference type="Proteomes" id="UP000429607"/>
    </source>
</evidence>
<dbReference type="Gene3D" id="3.30.420.10">
    <property type="entry name" value="Ribonuclease H-like superfamily/Ribonuclease H"/>
    <property type="match status" value="1"/>
</dbReference>
<dbReference type="InterPro" id="IPR039537">
    <property type="entry name" value="Retrotran_Ty1/copia-like"/>
</dbReference>
<evidence type="ECO:0000259" key="2">
    <source>
        <dbReference type="PROSITE" id="PS50994"/>
    </source>
</evidence>
<reference evidence="3 4" key="1">
    <citation type="submission" date="2018-09" db="EMBL/GenBank/DDBJ databases">
        <title>Genomic investigation of the strawberry pathogen Phytophthora fragariae indicates pathogenicity is determined by transcriptional variation in three key races.</title>
        <authorList>
            <person name="Adams T.M."/>
            <person name="Armitage A.D."/>
            <person name="Sobczyk M.K."/>
            <person name="Bates H.J."/>
            <person name="Dunwell J.M."/>
            <person name="Nellist C.F."/>
            <person name="Harrison R.J."/>
        </authorList>
    </citation>
    <scope>NUCLEOTIDE SEQUENCE [LARGE SCALE GENOMIC DNA]</scope>
    <source>
        <strain evidence="3 4">SCRP249</strain>
    </source>
</reference>
<feature type="region of interest" description="Disordered" evidence="1">
    <location>
        <begin position="205"/>
        <end position="236"/>
    </location>
</feature>
<proteinExistence type="predicted"/>
<accession>A0A6A3GWL4</accession>
<feature type="compositionally biased region" description="Basic and acidic residues" evidence="1">
    <location>
        <begin position="212"/>
        <end position="230"/>
    </location>
</feature>
<dbReference type="PANTHER" id="PTHR42648:SF28">
    <property type="entry name" value="TRANSPOSON-ENCODED PROTEIN WITH RIBONUCLEASE H-LIKE AND RETROVIRUS ZINC FINGER-LIKE DOMAINS"/>
    <property type="match status" value="1"/>
</dbReference>
<dbReference type="Pfam" id="PF25597">
    <property type="entry name" value="SH3_retrovirus"/>
    <property type="match status" value="1"/>
</dbReference>
<organism evidence="3 4">
    <name type="scientific">Phytophthora rubi</name>
    <dbReference type="NCBI Taxonomy" id="129364"/>
    <lineage>
        <taxon>Eukaryota</taxon>
        <taxon>Sar</taxon>
        <taxon>Stramenopiles</taxon>
        <taxon>Oomycota</taxon>
        <taxon>Peronosporomycetes</taxon>
        <taxon>Peronosporales</taxon>
        <taxon>Peronosporaceae</taxon>
        <taxon>Phytophthora</taxon>
    </lineage>
</organism>
<dbReference type="GO" id="GO:0003676">
    <property type="term" value="F:nucleic acid binding"/>
    <property type="evidence" value="ECO:0007669"/>
    <property type="project" value="InterPro"/>
</dbReference>
<dbReference type="Proteomes" id="UP000429607">
    <property type="component" value="Unassembled WGS sequence"/>
</dbReference>
<feature type="domain" description="Integrase catalytic" evidence="2">
    <location>
        <begin position="1"/>
        <end position="113"/>
    </location>
</feature>